<feature type="transmembrane region" description="Helical" evidence="1">
    <location>
        <begin position="54"/>
        <end position="72"/>
    </location>
</feature>
<dbReference type="Proteomes" id="UP000235836">
    <property type="component" value="Unassembled WGS sequence"/>
</dbReference>
<keyword evidence="3" id="KW-1185">Reference proteome</keyword>
<comment type="caution">
    <text evidence="2">The sequence shown here is derived from an EMBL/GenBank/DDBJ whole genome shotgun (WGS) entry which is preliminary data.</text>
</comment>
<name>A0A2N6T5S2_9CORY</name>
<protein>
    <submittedName>
        <fullName evidence="2">Uncharacterized protein</fullName>
    </submittedName>
</protein>
<proteinExistence type="predicted"/>
<dbReference type="AlphaFoldDB" id="A0A2N6T5S2"/>
<evidence type="ECO:0000256" key="1">
    <source>
        <dbReference type="SAM" id="Phobius"/>
    </source>
</evidence>
<dbReference type="EMBL" id="PNHG01000005">
    <property type="protein sequence ID" value="PMC64665.1"/>
    <property type="molecule type" value="Genomic_DNA"/>
</dbReference>
<dbReference type="RefSeq" id="WP_034664130.1">
    <property type="nucleotide sequence ID" value="NZ_PNHG01000005.1"/>
</dbReference>
<evidence type="ECO:0000313" key="2">
    <source>
        <dbReference type="EMBL" id="PMC64665.1"/>
    </source>
</evidence>
<organism evidence="2 3">
    <name type="scientific">Corynebacterium tuscaniense</name>
    <dbReference type="NCBI Taxonomy" id="302449"/>
    <lineage>
        <taxon>Bacteria</taxon>
        <taxon>Bacillati</taxon>
        <taxon>Actinomycetota</taxon>
        <taxon>Actinomycetes</taxon>
        <taxon>Mycobacteriales</taxon>
        <taxon>Corynebacteriaceae</taxon>
        <taxon>Corynebacterium</taxon>
    </lineage>
</organism>
<keyword evidence="1" id="KW-1133">Transmembrane helix</keyword>
<reference evidence="2 3" key="1">
    <citation type="submission" date="2017-09" db="EMBL/GenBank/DDBJ databases">
        <title>Bacterial strain isolated from the female urinary microbiota.</title>
        <authorList>
            <person name="Thomas-White K."/>
            <person name="Kumar N."/>
            <person name="Forster S."/>
            <person name="Putonti C."/>
            <person name="Lawley T."/>
            <person name="Wolfe A.J."/>
        </authorList>
    </citation>
    <scope>NUCLEOTIDE SEQUENCE [LARGE SCALE GENOMIC DNA]</scope>
    <source>
        <strain evidence="2 3">UMB0792</strain>
    </source>
</reference>
<evidence type="ECO:0000313" key="3">
    <source>
        <dbReference type="Proteomes" id="UP000235836"/>
    </source>
</evidence>
<keyword evidence="1" id="KW-0472">Membrane</keyword>
<accession>A0A2N6T5S2</accession>
<keyword evidence="1" id="KW-0812">Transmembrane</keyword>
<sequence length="82" mass="9040">MISLIVILVLLGLSTFSLMRKKKRFIGFLDAVVTSLVVVLIARGMSWNESIPILVWWLFAAWAAILVGLQSARLTAPSKLAN</sequence>
<feature type="transmembrane region" description="Helical" evidence="1">
    <location>
        <begin position="25"/>
        <end position="42"/>
    </location>
</feature>
<gene>
    <name evidence="2" type="ORF">CJ203_05045</name>
</gene>